<dbReference type="PANTHER" id="PTHR40980:SF3">
    <property type="entry name" value="TONB-DEPENDENT RECEPTOR-LIKE BETA-BARREL DOMAIN-CONTAINING PROTEIN"/>
    <property type="match status" value="1"/>
</dbReference>
<dbReference type="SUPFAM" id="SSF56935">
    <property type="entry name" value="Porins"/>
    <property type="match status" value="1"/>
</dbReference>
<gene>
    <name evidence="13" type="ORF">GCM10009111_18300</name>
</gene>
<dbReference type="Gene3D" id="2.170.130.10">
    <property type="entry name" value="TonB-dependent receptor, plug domain"/>
    <property type="match status" value="1"/>
</dbReference>
<dbReference type="PROSITE" id="PS52016">
    <property type="entry name" value="TONB_DEPENDENT_REC_3"/>
    <property type="match status" value="1"/>
</dbReference>
<evidence type="ECO:0000256" key="4">
    <source>
        <dbReference type="ARBA" id="ARBA00022692"/>
    </source>
</evidence>
<feature type="domain" description="TonB-dependent receptor-like beta-barrel" evidence="11">
    <location>
        <begin position="366"/>
        <end position="831"/>
    </location>
</feature>
<keyword evidence="13" id="KW-0675">Receptor</keyword>
<evidence type="ECO:0000313" key="13">
    <source>
        <dbReference type="EMBL" id="GAA0817269.1"/>
    </source>
</evidence>
<feature type="chain" id="PRO_5046532708" evidence="10">
    <location>
        <begin position="35"/>
        <end position="865"/>
    </location>
</feature>
<organism evidence="13 14">
    <name type="scientific">Colwellia asteriadis</name>
    <dbReference type="NCBI Taxonomy" id="517723"/>
    <lineage>
        <taxon>Bacteria</taxon>
        <taxon>Pseudomonadati</taxon>
        <taxon>Pseudomonadota</taxon>
        <taxon>Gammaproteobacteria</taxon>
        <taxon>Alteromonadales</taxon>
        <taxon>Colwelliaceae</taxon>
        <taxon>Colwellia</taxon>
    </lineage>
</organism>
<evidence type="ECO:0000256" key="9">
    <source>
        <dbReference type="RuleBase" id="RU003357"/>
    </source>
</evidence>
<sequence>MSKKLTNLIKNNTAMRFISFSTIALTGAMGNVYAAEAADNNLADKSDVEIIQVKGIRGSLTKALNSKRFSDSVLDSISAEDIGKFPDKNIGDAMQRIPGVTVVRTYGEVSGVTVRGTAPEHSMVLLNGQNVASVGWFDLGGINRSFNFEMLASEQVSGMDLYKSVEADVNEGAIGGTVNLKTRKPLELDAGTVFASVEGAYHENSEEWDPAYSALGSWKTDDETFGILVAYSNEQSKVYRETLSSFGTPSGSLMDDNGVSHNSYGYMSSILFDEDRERTSSQITVQYAPTDNLLMGLNYNLFELNNDHINTAMFGIVSFGTLDSNSITTNNAGVLTRATTNAANGAGSPPLFNNTVLRKPEMQTDALNFTLEYTVNDWSIGFVAGSSSAEGRTLQSSTWWGDTTNAANGGYTYDVAGALEIIPTNSDYLSSHSNFDIFQEFTYINYVRDNDIDYIQSDFSYQLDKGMFTTLDFGLKYQSQTFASRGDYRDVDVNKAIADGLNLSDYNGGFVSGLHSKEGRDGSLSAFPVADGAGIWDYAYQNQADTTTTLSQFSIEEDITAFYVKGNFEGDGFRGNVGLRYVDTDVLSKGSIDGLPSQGKNDYSNFLPSVNIAADISDDLIFRFAAGSTISRPDYDAMQMAETISVSFATATVGSPNLEPYKADQYDIGLEWYFDEASIVGATFFIKNISDYIETTAAVEPYDGCSQTCLVTRSRNVGTGDVTGLELQIQHAFDNGFGVQGNYTYTDSEVTNSAGKTVPLNEVSKNSFNLSAYYEDDNFSARLAYNYRDEFMRNYNNSGSASVNDPYSQLDASVIWHAMDNLDISLEAVNLTNEALVLRQPDFGNVVHSIDEFGTRYYLGASIKF</sequence>
<evidence type="ECO:0000256" key="10">
    <source>
        <dbReference type="SAM" id="SignalP"/>
    </source>
</evidence>
<feature type="domain" description="TonB-dependent receptor plug" evidence="12">
    <location>
        <begin position="71"/>
        <end position="177"/>
    </location>
</feature>
<comment type="similarity">
    <text evidence="8 9">Belongs to the TonB-dependent receptor family.</text>
</comment>
<keyword evidence="6 8" id="KW-0472">Membrane</keyword>
<evidence type="ECO:0000256" key="5">
    <source>
        <dbReference type="ARBA" id="ARBA00023077"/>
    </source>
</evidence>
<keyword evidence="3 8" id="KW-1134">Transmembrane beta strand</keyword>
<accession>A0ABN1L6Z3</accession>
<comment type="subcellular location">
    <subcellularLocation>
        <location evidence="1 8">Cell outer membrane</location>
        <topology evidence="1 8">Multi-pass membrane protein</topology>
    </subcellularLocation>
</comment>
<dbReference type="InterPro" id="IPR039426">
    <property type="entry name" value="TonB-dep_rcpt-like"/>
</dbReference>
<keyword evidence="5 9" id="KW-0798">TonB box</keyword>
<evidence type="ECO:0000256" key="2">
    <source>
        <dbReference type="ARBA" id="ARBA00022448"/>
    </source>
</evidence>
<evidence type="ECO:0000256" key="7">
    <source>
        <dbReference type="ARBA" id="ARBA00023237"/>
    </source>
</evidence>
<dbReference type="InterPro" id="IPR010104">
    <property type="entry name" value="TonB_rcpt_bac"/>
</dbReference>
<dbReference type="Pfam" id="PF00593">
    <property type="entry name" value="TonB_dep_Rec_b-barrel"/>
    <property type="match status" value="1"/>
</dbReference>
<protein>
    <submittedName>
        <fullName evidence="13">TonB-dependent receptor</fullName>
    </submittedName>
</protein>
<evidence type="ECO:0000256" key="8">
    <source>
        <dbReference type="PROSITE-ProRule" id="PRU01360"/>
    </source>
</evidence>
<evidence type="ECO:0000256" key="3">
    <source>
        <dbReference type="ARBA" id="ARBA00022452"/>
    </source>
</evidence>
<feature type="signal peptide" evidence="10">
    <location>
        <begin position="1"/>
        <end position="34"/>
    </location>
</feature>
<proteinExistence type="inferred from homology"/>
<keyword evidence="14" id="KW-1185">Reference proteome</keyword>
<name>A0ABN1L6Z3_9GAMM</name>
<dbReference type="PANTHER" id="PTHR40980">
    <property type="entry name" value="PLUG DOMAIN-CONTAINING PROTEIN"/>
    <property type="match status" value="1"/>
</dbReference>
<comment type="caution">
    <text evidence="13">The sequence shown here is derived from an EMBL/GenBank/DDBJ whole genome shotgun (WGS) entry which is preliminary data.</text>
</comment>
<dbReference type="Proteomes" id="UP001500021">
    <property type="component" value="Unassembled WGS sequence"/>
</dbReference>
<keyword evidence="7 8" id="KW-0998">Cell outer membrane</keyword>
<dbReference type="Gene3D" id="2.40.170.20">
    <property type="entry name" value="TonB-dependent receptor, beta-barrel domain"/>
    <property type="match status" value="1"/>
</dbReference>
<dbReference type="RefSeq" id="WP_343817166.1">
    <property type="nucleotide sequence ID" value="NZ_BAAAFA010000005.1"/>
</dbReference>
<keyword evidence="2 8" id="KW-0813">Transport</keyword>
<evidence type="ECO:0000259" key="11">
    <source>
        <dbReference type="Pfam" id="PF00593"/>
    </source>
</evidence>
<keyword evidence="4 8" id="KW-0812">Transmembrane</keyword>
<dbReference type="EMBL" id="BAAAFA010000005">
    <property type="protein sequence ID" value="GAA0817269.1"/>
    <property type="molecule type" value="Genomic_DNA"/>
</dbReference>
<dbReference type="InterPro" id="IPR036942">
    <property type="entry name" value="Beta-barrel_TonB_sf"/>
</dbReference>
<evidence type="ECO:0000256" key="1">
    <source>
        <dbReference type="ARBA" id="ARBA00004571"/>
    </source>
</evidence>
<dbReference type="NCBIfam" id="TIGR01782">
    <property type="entry name" value="TonB-Xanth-Caul"/>
    <property type="match status" value="1"/>
</dbReference>
<evidence type="ECO:0000313" key="14">
    <source>
        <dbReference type="Proteomes" id="UP001500021"/>
    </source>
</evidence>
<keyword evidence="10" id="KW-0732">Signal</keyword>
<dbReference type="InterPro" id="IPR000531">
    <property type="entry name" value="Beta-barrel_TonB"/>
</dbReference>
<dbReference type="InterPro" id="IPR012910">
    <property type="entry name" value="Plug_dom"/>
</dbReference>
<evidence type="ECO:0000256" key="6">
    <source>
        <dbReference type="ARBA" id="ARBA00023136"/>
    </source>
</evidence>
<dbReference type="CDD" id="cd01347">
    <property type="entry name" value="ligand_gated_channel"/>
    <property type="match status" value="1"/>
</dbReference>
<evidence type="ECO:0000259" key="12">
    <source>
        <dbReference type="Pfam" id="PF07715"/>
    </source>
</evidence>
<reference evidence="13 14" key="1">
    <citation type="journal article" date="2019" name="Int. J. Syst. Evol. Microbiol.">
        <title>The Global Catalogue of Microorganisms (GCM) 10K type strain sequencing project: providing services to taxonomists for standard genome sequencing and annotation.</title>
        <authorList>
            <consortium name="The Broad Institute Genomics Platform"/>
            <consortium name="The Broad Institute Genome Sequencing Center for Infectious Disease"/>
            <person name="Wu L."/>
            <person name="Ma J."/>
        </authorList>
    </citation>
    <scope>NUCLEOTIDE SEQUENCE [LARGE SCALE GENOMIC DNA]</scope>
    <source>
        <strain evidence="13 14">JCM 15608</strain>
    </source>
</reference>
<dbReference type="Pfam" id="PF07715">
    <property type="entry name" value="Plug"/>
    <property type="match status" value="1"/>
</dbReference>
<dbReference type="InterPro" id="IPR037066">
    <property type="entry name" value="Plug_dom_sf"/>
</dbReference>